<reference evidence="1 2" key="1">
    <citation type="journal article" date="2005" name="Nucleic Acids Res.">
        <title>Genomic blueprint of Hahella chejuensis, a marine microbe producing an algicidal agent.</title>
        <authorList>
            <person name="Jeong H."/>
            <person name="Yim J.H."/>
            <person name="Lee C."/>
            <person name="Choi S.-H."/>
            <person name="Park Y.K."/>
            <person name="Yoon S.H."/>
            <person name="Hur C.-G."/>
            <person name="Kang H.-Y."/>
            <person name="Kim D."/>
            <person name="Lee H.H."/>
            <person name="Park K.H."/>
            <person name="Park S.-H."/>
            <person name="Park H.-S."/>
            <person name="Lee H.K."/>
            <person name="Oh T.K."/>
            <person name="Kim J.F."/>
        </authorList>
    </citation>
    <scope>NUCLEOTIDE SEQUENCE [LARGE SCALE GENOMIC DNA]</scope>
    <source>
        <strain evidence="1 2">KCTC 2396</strain>
    </source>
</reference>
<dbReference type="eggNOG" id="COG0834">
    <property type="taxonomic scope" value="Bacteria"/>
</dbReference>
<gene>
    <name evidence="1" type="ordered locus">HCH_01275</name>
</gene>
<proteinExistence type="predicted"/>
<dbReference type="Proteomes" id="UP000000238">
    <property type="component" value="Chromosome"/>
</dbReference>
<dbReference type="Gene3D" id="3.40.190.10">
    <property type="entry name" value="Periplasmic binding protein-like II"/>
    <property type="match status" value="2"/>
</dbReference>
<protein>
    <submittedName>
        <fullName evidence="1">Uncharacterized protein</fullName>
    </submittedName>
</protein>
<evidence type="ECO:0000313" key="2">
    <source>
        <dbReference type="Proteomes" id="UP000000238"/>
    </source>
</evidence>
<dbReference type="OrthoDB" id="547680at2"/>
<dbReference type="SUPFAM" id="SSF53850">
    <property type="entry name" value="Periplasmic binding protein-like II"/>
    <property type="match status" value="1"/>
</dbReference>
<dbReference type="RefSeq" id="WP_011395216.1">
    <property type="nucleotide sequence ID" value="NC_007645.1"/>
</dbReference>
<name>Q2SMI1_HAHCH</name>
<keyword evidence="2" id="KW-1185">Reference proteome</keyword>
<dbReference type="EMBL" id="CP000155">
    <property type="protein sequence ID" value="ABC28143.1"/>
    <property type="molecule type" value="Genomic_DNA"/>
</dbReference>
<dbReference type="STRING" id="349521.HCH_01275"/>
<evidence type="ECO:0000313" key="1">
    <source>
        <dbReference type="EMBL" id="ABC28143.1"/>
    </source>
</evidence>
<dbReference type="HOGENOM" id="CLU_066015_1_0_6"/>
<sequence length="304" mass="35038">MRLQRVVLFGVLFWLLTPNWLLAQEIAIYARSHTQFDERNEYPVRLLELALKSSDADIKLQSSEEIILQGRAINLIRNNQGVHVLWAMTSNERERELSPIRIPIYKGLIGWRICIIHPNNVRRFSNISSIKELRGVTFVQGHDWPDLEIFLHNGLIVESNANYHSMFKMVEMERVDAFPRALIEIWPELQTYSNLRAEPRLLIRYPAAVYYFVSRKNPGLYRAIKEGLEEMMENGDFTSLFNEFYMGAIAQARLQERTIIDLQNPLLPADTPLNNPRLWYANPLPRNDSGNAASAGSADANDGN</sequence>
<dbReference type="AlphaFoldDB" id="Q2SMI1"/>
<accession>Q2SMI1</accession>
<dbReference type="KEGG" id="hch:HCH_01275"/>
<organism evidence="1 2">
    <name type="scientific">Hahella chejuensis (strain KCTC 2396)</name>
    <dbReference type="NCBI Taxonomy" id="349521"/>
    <lineage>
        <taxon>Bacteria</taxon>
        <taxon>Pseudomonadati</taxon>
        <taxon>Pseudomonadota</taxon>
        <taxon>Gammaproteobacteria</taxon>
        <taxon>Oceanospirillales</taxon>
        <taxon>Hahellaceae</taxon>
        <taxon>Hahella</taxon>
    </lineage>
</organism>